<dbReference type="Pfam" id="PF13487">
    <property type="entry name" value="HD_5"/>
    <property type="match status" value="2"/>
</dbReference>
<protein>
    <submittedName>
        <fullName evidence="2">Putative metal-dependent phosphohydrolase</fullName>
    </submittedName>
</protein>
<reference evidence="2 3" key="1">
    <citation type="journal article" date="2012" name="J. Bacteriol.">
        <title>Complete Genome Sequence of Leptospirillum ferrooxidans Strain C2-3, Isolated from a Fresh Volcanic Ash Deposit on the Island of Miyake, Japan.</title>
        <authorList>
            <person name="Fujimura R."/>
            <person name="Sato Y."/>
            <person name="Nishizawa T."/>
            <person name="Oshima K."/>
            <person name="Kim S.-W."/>
            <person name="Hattori M."/>
            <person name="Kamijo T."/>
            <person name="Ohta H."/>
        </authorList>
    </citation>
    <scope>NUCLEOTIDE SEQUENCE [LARGE SCALE GENOMIC DNA]</scope>
    <source>
        <strain evidence="2 3">C2-3</strain>
    </source>
</reference>
<evidence type="ECO:0000259" key="1">
    <source>
        <dbReference type="PROSITE" id="PS51832"/>
    </source>
</evidence>
<reference evidence="3" key="2">
    <citation type="submission" date="2012-03" db="EMBL/GenBank/DDBJ databases">
        <title>The complete genome sequence of the pioneer microbe on fresh volcanic deposit, Leptospirillum ferrooxidans strain C2-3.</title>
        <authorList>
            <person name="Fujimura R."/>
            <person name="Sato Y."/>
            <person name="Nishizawa T."/>
            <person name="Nanba K."/>
            <person name="Oshima K."/>
            <person name="Hattori M."/>
            <person name="Kamijo T."/>
            <person name="Ohta H."/>
        </authorList>
    </citation>
    <scope>NUCLEOTIDE SEQUENCE [LARGE SCALE GENOMIC DNA]</scope>
    <source>
        <strain evidence="3">C2-3</strain>
    </source>
</reference>
<dbReference type="PROSITE" id="PS51832">
    <property type="entry name" value="HD_GYP"/>
    <property type="match status" value="1"/>
</dbReference>
<dbReference type="InterPro" id="IPR003607">
    <property type="entry name" value="HD/PDEase_dom"/>
</dbReference>
<dbReference type="PATRIC" id="fig|1162668.3.peg.2192"/>
<name>I0IQG9_LEPFC</name>
<dbReference type="PANTHER" id="PTHR45228:SF5">
    <property type="entry name" value="CYCLIC DI-GMP PHOSPHODIESTERASE VC_1348-RELATED"/>
    <property type="match status" value="1"/>
</dbReference>
<dbReference type="GO" id="GO:0016787">
    <property type="term" value="F:hydrolase activity"/>
    <property type="evidence" value="ECO:0007669"/>
    <property type="project" value="UniProtKB-KW"/>
</dbReference>
<keyword evidence="2" id="KW-0378">Hydrolase</keyword>
<evidence type="ECO:0000313" key="3">
    <source>
        <dbReference type="Proteomes" id="UP000007382"/>
    </source>
</evidence>
<keyword evidence="3" id="KW-1185">Reference proteome</keyword>
<feature type="domain" description="HD-GYP" evidence="1">
    <location>
        <begin position="277"/>
        <end position="472"/>
    </location>
</feature>
<gene>
    <name evidence="2" type="ordered locus">LFE_1840</name>
</gene>
<dbReference type="HOGENOM" id="CLU_040286_1_0_0"/>
<evidence type="ECO:0000313" key="2">
    <source>
        <dbReference type="EMBL" id="BAM07518.1"/>
    </source>
</evidence>
<dbReference type="EMBL" id="AP012342">
    <property type="protein sequence ID" value="BAM07518.1"/>
    <property type="molecule type" value="Genomic_DNA"/>
</dbReference>
<dbReference type="KEGG" id="lfc:LFE_1840"/>
<dbReference type="SUPFAM" id="SSF109604">
    <property type="entry name" value="HD-domain/PDEase-like"/>
    <property type="match status" value="2"/>
</dbReference>
<dbReference type="PANTHER" id="PTHR45228">
    <property type="entry name" value="CYCLIC DI-GMP PHOSPHODIESTERASE TM_0186-RELATED"/>
    <property type="match status" value="1"/>
</dbReference>
<dbReference type="STRING" id="1162668.LFE_1840"/>
<dbReference type="InterPro" id="IPR037522">
    <property type="entry name" value="HD_GYP_dom"/>
</dbReference>
<sequence length="475" mass="53896">MSTPNILEVNWSPENMSQQPRGAFSISDVVASFTYALDLTEGQPPGHCLRSCRIGMAIGREMGLDQKTLWNLYYSILLKDAGCSSNAARLFELYASDDRQTKNDFKKVDTDSLFQVARFVFSHTALGHPLREKIDRILNLVRNGEELATEMFMARCERGAHIALEMGFNEDIAHAIRCLDEHWNGKGRPRSLEGKDIPLLSRIALLSQVADVFSYGRSPSQAVYELKKRKSSWFDPEVVEAFGSVSQKSELWEPLPPEELSDHVRSLEPSEYSLPANDERLDALSRAFGKIIDAKSPYTYGHSQRVGEYTMSIAREMGFSEDRCRWVRRGGFLHDLGKLGVSNTILDKPGRLSSEEYDIVQNHARYTEEILVRIGPFKTLSFVAGAHHERLDGKGYPRKLLAKEIPLETRIISVSDIYDALTEDRPYRKAMEDEKAFSILHELRDSALDGKCVDLLMDLKRQNRLLPKDYGLDAR</sequence>
<dbReference type="InterPro" id="IPR052020">
    <property type="entry name" value="Cyclic_di-GMP/3'3'-cGAMP_PDE"/>
</dbReference>
<dbReference type="Proteomes" id="UP000007382">
    <property type="component" value="Chromosome"/>
</dbReference>
<dbReference type="eggNOG" id="COG2206">
    <property type="taxonomic scope" value="Bacteria"/>
</dbReference>
<dbReference type="SMART" id="SM00471">
    <property type="entry name" value="HDc"/>
    <property type="match status" value="1"/>
</dbReference>
<dbReference type="RefSeq" id="WP_014450002.1">
    <property type="nucleotide sequence ID" value="NC_017094.1"/>
</dbReference>
<organism evidence="2 3">
    <name type="scientific">Leptospirillum ferrooxidans (strain C2-3)</name>
    <dbReference type="NCBI Taxonomy" id="1162668"/>
    <lineage>
        <taxon>Bacteria</taxon>
        <taxon>Pseudomonadati</taxon>
        <taxon>Nitrospirota</taxon>
        <taxon>Nitrospiria</taxon>
        <taxon>Nitrospirales</taxon>
        <taxon>Nitrospiraceae</taxon>
        <taxon>Leptospirillum</taxon>
    </lineage>
</organism>
<dbReference type="CDD" id="cd00077">
    <property type="entry name" value="HDc"/>
    <property type="match status" value="1"/>
</dbReference>
<proteinExistence type="predicted"/>
<accession>I0IQG9</accession>
<dbReference type="Gene3D" id="1.10.3210.10">
    <property type="entry name" value="Hypothetical protein af1432"/>
    <property type="match status" value="2"/>
</dbReference>
<dbReference type="AlphaFoldDB" id="I0IQG9"/>